<keyword evidence="8" id="KW-1185">Reference proteome</keyword>
<comment type="similarity">
    <text evidence="5">Belongs to the class I-like SAM-binding methyltransferase superfamily. C5-methyltransferase family.</text>
</comment>
<feature type="region of interest" description="Disordered" evidence="6">
    <location>
        <begin position="1291"/>
        <end position="1332"/>
    </location>
</feature>
<keyword evidence="2 5" id="KW-0489">Methyltransferase</keyword>
<comment type="caution">
    <text evidence="7">The sequence shown here is derived from an EMBL/GenBank/DDBJ whole genome shotgun (WGS) entry which is preliminary data.</text>
</comment>
<feature type="region of interest" description="Disordered" evidence="6">
    <location>
        <begin position="336"/>
        <end position="407"/>
    </location>
</feature>
<dbReference type="OrthoDB" id="641149at2759"/>
<dbReference type="PROSITE" id="PS51679">
    <property type="entry name" value="SAM_MT_C5"/>
    <property type="match status" value="1"/>
</dbReference>
<dbReference type="EMBL" id="BRXZ01001968">
    <property type="protein sequence ID" value="GMH51146.1"/>
    <property type="molecule type" value="Genomic_DNA"/>
</dbReference>
<feature type="active site" evidence="5">
    <location>
        <position position="913"/>
    </location>
</feature>
<feature type="region of interest" description="Disordered" evidence="6">
    <location>
        <begin position="1406"/>
        <end position="1459"/>
    </location>
</feature>
<evidence type="ECO:0000256" key="1">
    <source>
        <dbReference type="ARBA" id="ARBA00011975"/>
    </source>
</evidence>
<evidence type="ECO:0000256" key="4">
    <source>
        <dbReference type="ARBA" id="ARBA00022691"/>
    </source>
</evidence>
<feature type="compositionally biased region" description="Acidic residues" evidence="6">
    <location>
        <begin position="1315"/>
        <end position="1325"/>
    </location>
</feature>
<dbReference type="GO" id="GO:0032259">
    <property type="term" value="P:methylation"/>
    <property type="evidence" value="ECO:0007669"/>
    <property type="project" value="UniProtKB-KW"/>
</dbReference>
<protein>
    <recommendedName>
        <fullName evidence="1">DNA (cytosine-5-)-methyltransferase</fullName>
        <ecNumber evidence="1">2.1.1.37</ecNumber>
    </recommendedName>
</protein>
<evidence type="ECO:0000256" key="2">
    <source>
        <dbReference type="ARBA" id="ARBA00022603"/>
    </source>
</evidence>
<keyword evidence="4 5" id="KW-0949">S-adenosyl-L-methionine</keyword>
<feature type="compositionally biased region" description="Low complexity" evidence="6">
    <location>
        <begin position="503"/>
        <end position="564"/>
    </location>
</feature>
<dbReference type="Proteomes" id="UP001165082">
    <property type="component" value="Unassembled WGS sequence"/>
</dbReference>
<feature type="region of interest" description="Disordered" evidence="6">
    <location>
        <begin position="503"/>
        <end position="583"/>
    </location>
</feature>
<feature type="compositionally biased region" description="Gly residues" evidence="6">
    <location>
        <begin position="1433"/>
        <end position="1459"/>
    </location>
</feature>
<dbReference type="InterPro" id="IPR029063">
    <property type="entry name" value="SAM-dependent_MTases_sf"/>
</dbReference>
<evidence type="ECO:0000256" key="5">
    <source>
        <dbReference type="PROSITE-ProRule" id="PRU01016"/>
    </source>
</evidence>
<name>A0A9W6ZFE4_9STRA</name>
<organism evidence="7 8">
    <name type="scientific">Triparma retinervis</name>
    <dbReference type="NCBI Taxonomy" id="2557542"/>
    <lineage>
        <taxon>Eukaryota</taxon>
        <taxon>Sar</taxon>
        <taxon>Stramenopiles</taxon>
        <taxon>Ochrophyta</taxon>
        <taxon>Bolidophyceae</taxon>
        <taxon>Parmales</taxon>
        <taxon>Triparmaceae</taxon>
        <taxon>Triparma</taxon>
    </lineage>
</organism>
<feature type="compositionally biased region" description="Basic and acidic residues" evidence="6">
    <location>
        <begin position="350"/>
        <end position="366"/>
    </location>
</feature>
<dbReference type="PANTHER" id="PTHR23068:SF25">
    <property type="entry name" value="DNA (CYTOSINE-5)-METHYLTRANSFERASE DRM2"/>
    <property type="match status" value="1"/>
</dbReference>
<sequence>MSQSTAFQPIPGCPNGWEVSFKSRGQQRGVDRVFRAPNGTEYKTIKRAVGDFPTAFDSFDKQALNVMQDMCAKKLVAAESRFMSTDAEYEKQLMKQRASARARGVAPTVHTSTITPIRCSMKDLPGAPLAFRDPSTMLKYKPRLIVAPRWLVKIIQYTHTIENLFDKHSSYHNNYILNSALTEDELSHFGIDPALASEGNLFLTSNKFLDFGSLLYSATENIRTLTESWKTGFTHMDKKQYSNFANALKDSEIRCDPSLFVDGMALFLLALKPTNLLPTIGTSSARLSLISSLKTQSIGQVAPSLNNSTAYFCCCCHTFMKPSEVNRLRVKEEAEKMAQKRSFSRRSASKRAETGPESKKPEENESKQTLSAKRVAGDAETTPPPSDSEEFFNSDDDSDEDSDKAASEVVRSVLSRAISSVVRRDSMTEYQRLRESKMARNSAYLLNLGLKPISSLEDKKRKKKAKTVRDASKKARTVGSSSNLPVDVDVIEQVDMEIDAATTTTTSSAATTTTTSSAATTTTSSAATTTTTPSAATTTTSSAATTTTTTTLSPAATTTPTATTENSSEKPPNVPPTPNAPPKKPASAFALFMAAKRVEVLDLPSFVAHPVFRTHFCVPCAKTYADKMRSFTYAAVRKPSKRPGISTPQPTSLSNFRIEEEAARDPNDYMCELCARHSAPRSTPVTKLPRDAAKNVVCTRKGCDSSFCEKCILLLCGGAELNMAKTVPGWICLLCRHANFVRPDHEMNLYNFLQPNNPQLISCDLNEVQNMVGNHQMDVTGYKESEFTLESFAQQQWLIDSATKKNKNQQLTKQDMAWFNQGGLRVLSLFGGIEASLVALKQLSLKIDLYVSVEKDDAARKVTAANHVDLQAKAKLIFVNDVLDVDASLLGSLEKAGSAGGGGFHLVIGGSPCQDFSYQGNLNGGERPGLEGENGKLVYEFFRVLSLVERMNGRIGFPKPAYVYENVSGMDQAIKTTISSWLGVEPTRLNADLFSPASRPRDFYTNLPVELLPGDTETNDLKVPTLQQILTSPAQALTSKAKCIITSNGAEVFATGRTNVFYQVDKKWIDHFNRVYRSRFDHTLGFRNLSITEVEKLQGLPPGYMSVVNSARSKDFNRCWGLLGNMFSVPVVVYLLSPFLQNVPATNYHAPIRYPFEVNLSPRIPLPEDFGLLAKDPVTAVAKPTTAAALNSTVTTQPNAEKVIVSKKVTEKSSDYNNDEEESDEEIEILAGPTKWVPGLDSLPGRFQFICCDKCDTWRRIPSHVTFDEGEDFTCEGNIWGTTKFDKKCQWGDGGDQKSSSSSVDQRATRSTSTGDDDDEDDEEGNVVPELTEVRQDVFDELQAELKAARSEIRKLKEDELARLVRQQDLIAQLATTASVPASFRAAEARTETLALMQKQDELIQRTSTEHENAQPTNNNLNLITPPPKKKGGGGGKVAKAGGGGKGAKVGGGKGARKG</sequence>
<evidence type="ECO:0000256" key="6">
    <source>
        <dbReference type="SAM" id="MobiDB-lite"/>
    </source>
</evidence>
<feature type="compositionally biased region" description="Pro residues" evidence="6">
    <location>
        <begin position="572"/>
        <end position="583"/>
    </location>
</feature>
<dbReference type="SUPFAM" id="SSF53335">
    <property type="entry name" value="S-adenosyl-L-methionine-dependent methyltransferases"/>
    <property type="match status" value="1"/>
</dbReference>
<dbReference type="Pfam" id="PF00145">
    <property type="entry name" value="DNA_methylase"/>
    <property type="match status" value="1"/>
</dbReference>
<feature type="compositionally biased region" description="Polar residues" evidence="6">
    <location>
        <begin position="1304"/>
        <end position="1314"/>
    </location>
</feature>
<reference evidence="7" key="1">
    <citation type="submission" date="2022-07" db="EMBL/GenBank/DDBJ databases">
        <title>Genome analysis of Parmales, a sister group of diatoms, reveals the evolutionary specialization of diatoms from phago-mixotrophs to photoautotrophs.</title>
        <authorList>
            <person name="Ban H."/>
            <person name="Sato S."/>
            <person name="Yoshikawa S."/>
            <person name="Kazumasa Y."/>
            <person name="Nakamura Y."/>
            <person name="Ichinomiya M."/>
            <person name="Saitoh K."/>
            <person name="Sato N."/>
            <person name="Blanc-Mathieu R."/>
            <person name="Endo H."/>
            <person name="Kuwata A."/>
            <person name="Ogata H."/>
        </authorList>
    </citation>
    <scope>NUCLEOTIDE SEQUENCE</scope>
</reference>
<keyword evidence="3 5" id="KW-0808">Transferase</keyword>
<dbReference type="GO" id="GO:0005634">
    <property type="term" value="C:nucleus"/>
    <property type="evidence" value="ECO:0007669"/>
    <property type="project" value="TreeGrafter"/>
</dbReference>
<accession>A0A9W6ZFE4</accession>
<dbReference type="InterPro" id="IPR050390">
    <property type="entry name" value="C5-Methyltransferase"/>
</dbReference>
<proteinExistence type="inferred from homology"/>
<gene>
    <name evidence="7" type="ORF">TrRE_jg9090</name>
</gene>
<evidence type="ECO:0000313" key="7">
    <source>
        <dbReference type="EMBL" id="GMH51146.1"/>
    </source>
</evidence>
<dbReference type="EC" id="2.1.1.37" evidence="1"/>
<dbReference type="GO" id="GO:0003886">
    <property type="term" value="F:DNA (cytosine-5-)-methyltransferase activity"/>
    <property type="evidence" value="ECO:0007669"/>
    <property type="project" value="UniProtKB-EC"/>
</dbReference>
<feature type="compositionally biased region" description="Acidic residues" evidence="6">
    <location>
        <begin position="387"/>
        <end position="402"/>
    </location>
</feature>
<dbReference type="Gene3D" id="3.40.50.150">
    <property type="entry name" value="Vaccinia Virus protein VP39"/>
    <property type="match status" value="1"/>
</dbReference>
<dbReference type="InterPro" id="IPR001525">
    <property type="entry name" value="C5_MeTfrase"/>
</dbReference>
<dbReference type="PANTHER" id="PTHR23068">
    <property type="entry name" value="DNA CYTOSINE-5- -METHYLTRANSFERASE 3-RELATED"/>
    <property type="match status" value="1"/>
</dbReference>
<evidence type="ECO:0000313" key="8">
    <source>
        <dbReference type="Proteomes" id="UP001165082"/>
    </source>
</evidence>
<evidence type="ECO:0000256" key="3">
    <source>
        <dbReference type="ARBA" id="ARBA00022679"/>
    </source>
</evidence>
<feature type="region of interest" description="Disordered" evidence="6">
    <location>
        <begin position="457"/>
        <end position="481"/>
    </location>
</feature>